<dbReference type="GO" id="GO:0016592">
    <property type="term" value="C:mediator complex"/>
    <property type="evidence" value="ECO:0007669"/>
    <property type="project" value="TreeGrafter"/>
</dbReference>
<feature type="region of interest" description="Disordered" evidence="2">
    <location>
        <begin position="1234"/>
        <end position="1254"/>
    </location>
</feature>
<name>U6L2V9_EIMTE</name>
<feature type="region of interest" description="Disordered" evidence="2">
    <location>
        <begin position="49"/>
        <end position="310"/>
    </location>
</feature>
<feature type="coiled-coil region" evidence="1">
    <location>
        <begin position="1673"/>
        <end position="1728"/>
    </location>
</feature>
<protein>
    <submittedName>
        <fullName evidence="3">Uncharacterized protein</fullName>
    </submittedName>
</protein>
<feature type="compositionally biased region" description="Acidic residues" evidence="2">
    <location>
        <begin position="599"/>
        <end position="622"/>
    </location>
</feature>
<accession>U6L2V9</accession>
<feature type="compositionally biased region" description="Basic residues" evidence="2">
    <location>
        <begin position="194"/>
        <end position="215"/>
    </location>
</feature>
<feature type="compositionally biased region" description="Low complexity" evidence="2">
    <location>
        <begin position="860"/>
        <end position="869"/>
    </location>
</feature>
<feature type="compositionally biased region" description="Basic and acidic residues" evidence="2">
    <location>
        <begin position="1513"/>
        <end position="1526"/>
    </location>
</feature>
<evidence type="ECO:0000313" key="3">
    <source>
        <dbReference type="EMBL" id="CDJ42110.1"/>
    </source>
</evidence>
<feature type="compositionally biased region" description="Basic and acidic residues" evidence="2">
    <location>
        <begin position="273"/>
        <end position="282"/>
    </location>
</feature>
<dbReference type="VEuPathDB" id="ToxoDB:ETH2_0621400"/>
<feature type="compositionally biased region" description="Low complexity" evidence="2">
    <location>
        <begin position="2103"/>
        <end position="2119"/>
    </location>
</feature>
<reference evidence="3" key="2">
    <citation type="submission" date="2013-10" db="EMBL/GenBank/DDBJ databases">
        <authorList>
            <person name="Aslett M."/>
        </authorList>
    </citation>
    <scope>NUCLEOTIDE SEQUENCE [LARGE SCALE GENOMIC DNA]</scope>
    <source>
        <strain evidence="3">Houghton</strain>
    </source>
</reference>
<dbReference type="GO" id="GO:0045944">
    <property type="term" value="P:positive regulation of transcription by RNA polymerase II"/>
    <property type="evidence" value="ECO:0007669"/>
    <property type="project" value="TreeGrafter"/>
</dbReference>
<feature type="compositionally biased region" description="Polar residues" evidence="2">
    <location>
        <begin position="138"/>
        <end position="148"/>
    </location>
</feature>
<feature type="compositionally biased region" description="Low complexity" evidence="2">
    <location>
        <begin position="1501"/>
        <end position="1512"/>
    </location>
</feature>
<feature type="compositionally biased region" description="Basic and acidic residues" evidence="2">
    <location>
        <begin position="710"/>
        <end position="727"/>
    </location>
</feature>
<feature type="region of interest" description="Disordered" evidence="2">
    <location>
        <begin position="923"/>
        <end position="1045"/>
    </location>
</feature>
<feature type="region of interest" description="Disordered" evidence="2">
    <location>
        <begin position="1"/>
        <end position="36"/>
    </location>
</feature>
<feature type="compositionally biased region" description="Low complexity" evidence="2">
    <location>
        <begin position="879"/>
        <end position="896"/>
    </location>
</feature>
<feature type="compositionally biased region" description="Polar residues" evidence="2">
    <location>
        <begin position="289"/>
        <end position="298"/>
    </location>
</feature>
<organism evidence="3 4">
    <name type="scientific">Eimeria tenella</name>
    <name type="common">Coccidian parasite</name>
    <dbReference type="NCBI Taxonomy" id="5802"/>
    <lineage>
        <taxon>Eukaryota</taxon>
        <taxon>Sar</taxon>
        <taxon>Alveolata</taxon>
        <taxon>Apicomplexa</taxon>
        <taxon>Conoidasida</taxon>
        <taxon>Coccidia</taxon>
        <taxon>Eucoccidiorida</taxon>
        <taxon>Eimeriorina</taxon>
        <taxon>Eimeriidae</taxon>
        <taxon>Eimeria</taxon>
    </lineage>
</organism>
<dbReference type="EMBL" id="HG675689">
    <property type="protein sequence ID" value="CDJ42110.1"/>
    <property type="molecule type" value="Genomic_DNA"/>
</dbReference>
<dbReference type="Proteomes" id="UP000030747">
    <property type="component" value="Unassembled WGS sequence"/>
</dbReference>
<keyword evidence="4" id="KW-1185">Reference proteome</keyword>
<feature type="compositionally biased region" description="Basic and acidic residues" evidence="2">
    <location>
        <begin position="252"/>
        <end position="261"/>
    </location>
</feature>
<feature type="compositionally biased region" description="Low complexity" evidence="2">
    <location>
        <begin position="506"/>
        <end position="515"/>
    </location>
</feature>
<feature type="region of interest" description="Disordered" evidence="2">
    <location>
        <begin position="2099"/>
        <end position="2146"/>
    </location>
</feature>
<evidence type="ECO:0000313" key="4">
    <source>
        <dbReference type="Proteomes" id="UP000030747"/>
    </source>
</evidence>
<dbReference type="GO" id="GO:0003713">
    <property type="term" value="F:transcription coactivator activity"/>
    <property type="evidence" value="ECO:0007669"/>
    <property type="project" value="TreeGrafter"/>
</dbReference>
<feature type="compositionally biased region" description="Acidic residues" evidence="2">
    <location>
        <begin position="567"/>
        <end position="585"/>
    </location>
</feature>
<dbReference type="VEuPathDB" id="ToxoDB:ETH_00004140"/>
<gene>
    <name evidence="3" type="ORF">ETH_00004140</name>
</gene>
<feature type="compositionally biased region" description="Basic and acidic residues" evidence="2">
    <location>
        <begin position="184"/>
        <end position="193"/>
    </location>
</feature>
<evidence type="ECO:0000256" key="1">
    <source>
        <dbReference type="SAM" id="Coils"/>
    </source>
</evidence>
<dbReference type="PANTHER" id="PTHR46007">
    <property type="entry name" value="MEDIATOR OF RNA POLYMERASE II TRANSCRIPTION SUBUNIT 12"/>
    <property type="match status" value="1"/>
</dbReference>
<feature type="coiled-coil region" evidence="1">
    <location>
        <begin position="1333"/>
        <end position="1395"/>
    </location>
</feature>
<feature type="compositionally biased region" description="Basic residues" evidence="2">
    <location>
        <begin position="14"/>
        <end position="26"/>
    </location>
</feature>
<feature type="compositionally biased region" description="Basic and acidic residues" evidence="2">
    <location>
        <begin position="27"/>
        <end position="36"/>
    </location>
</feature>
<feature type="region of interest" description="Disordered" evidence="2">
    <location>
        <begin position="1851"/>
        <end position="1874"/>
    </location>
</feature>
<evidence type="ECO:0000256" key="2">
    <source>
        <dbReference type="SAM" id="MobiDB-lite"/>
    </source>
</evidence>
<feature type="region of interest" description="Disordered" evidence="2">
    <location>
        <begin position="692"/>
        <end position="754"/>
    </location>
</feature>
<dbReference type="PANTHER" id="PTHR46007:SF8">
    <property type="entry name" value="C2H2-TYPE DOMAIN-CONTAINING PROTEIN"/>
    <property type="match status" value="1"/>
</dbReference>
<feature type="compositionally biased region" description="Low complexity" evidence="2">
    <location>
        <begin position="158"/>
        <end position="168"/>
    </location>
</feature>
<feature type="region of interest" description="Disordered" evidence="2">
    <location>
        <begin position="860"/>
        <end position="911"/>
    </location>
</feature>
<keyword evidence="1" id="KW-0175">Coiled coil</keyword>
<reference evidence="3" key="1">
    <citation type="submission" date="2013-10" db="EMBL/GenBank/DDBJ databases">
        <title>Genomic analysis of the causative agents of coccidiosis in chickens.</title>
        <authorList>
            <person name="Reid A.J."/>
            <person name="Blake D."/>
            <person name="Billington K."/>
            <person name="Browne H."/>
            <person name="Dunn M."/>
            <person name="Hung S."/>
            <person name="Kawahara F."/>
            <person name="Miranda-Saavedra D."/>
            <person name="Mourier T."/>
            <person name="Nagra H."/>
            <person name="Otto T.D."/>
            <person name="Rawlings N."/>
            <person name="Sanchez A."/>
            <person name="Sanders M."/>
            <person name="Subramaniam C."/>
            <person name="Tay Y."/>
            <person name="Dear P."/>
            <person name="Doerig C."/>
            <person name="Gruber A."/>
            <person name="Parkinson J."/>
            <person name="Shirley M."/>
            <person name="Wan K.L."/>
            <person name="Berriman M."/>
            <person name="Tomley F."/>
            <person name="Pain A."/>
        </authorList>
    </citation>
    <scope>NUCLEOTIDE SEQUENCE [LARGE SCALE GENOMIC DNA]</scope>
    <source>
        <strain evidence="3">Houghton</strain>
    </source>
</reference>
<proteinExistence type="predicted"/>
<dbReference type="GeneID" id="25250036"/>
<feature type="region of interest" description="Disordered" evidence="2">
    <location>
        <begin position="441"/>
        <end position="680"/>
    </location>
</feature>
<sequence>MDLPWGAQPLERRRGGRRRSDKRHARHNEDERVNRDSMIDFLSGLKGSLQSALHAPGPTNPEAGEQQRPGSMIYSQQSPHTRWERQLQERHRHTQRQHLEQQEEALDEPSPSMHEQHMWHRNMRYLSSRKPQKPEWTCLQQLEKTLTIDSADEEDDPPSAAAAPASAALNSLVENSSEVAYGDEYERQQQQKQHERRHHRRRPNGMPGRHSRRHSYRSDQYQGFDFEYTDGESAQAAGSYDHVSPVASPRFGRPELDKEFSQEPSSRQFPVYDNRRESAQLEEHDETGAYSQPWTDATNPFPASASTAATDVNSPSLWDASITSSVSRRYHQHYKLHKQQRKCEGVSRQEASWLADSGPPAYSSELPVDQSVPRRQRLIEIANRFPLISEVNEELETAQPRLRDLREQLDEGLREALTQDLLEFQKEAFLSARRKSAAKAKLQLPDGEVEEEHHGHAEAGMAVSVEPETKEEAEEAADVKAEVVTGTAEASEDPTGADAAQTEQLTAVEEGAQAQETEEENREALEESFGASDSEATREQQVLSPIEEVHGEEIEELEEPLGTSPQSEDDCAAEEDAACGYEESEWAMTEGESLQVTEQNEEVMEEPQEPEATEATEADDEDAAAHAAAADDDEIEGEAEAAEEAAAADTAEEEEEGILASNFTEDEGTLGANPETQEALSVMNKATQCCVEEERQNGEADEVAAGIAEEETKEKTPPTDGQKKEEPLQQPQPCSSQGKVAASPERESQTEVGSDQLTLEALRALSVRMLQPLKFDTAQVQQKKQVERGISSWGANLFPHFEKGELLPASDSCVGERQLPREDTDLVYGLLTHRARLHQLLLMEATEMAAERQKMPFNSFGSSADSFSSNVPPDYRQWAPQPSQEAPSAAQNAQNATGEGSQMQPEAAPVVGATQDKEIIGNSSSLECEESTAEAKNAQECLDSPPSAKLETGTAASASDKNDADAEPKVAVSSSKDADSEAAGSSGVCERCRDTEDSPSLDLAAVENTGDFLPALAEREEQPQALAEPTDTERKKVDDSSADATAASAVEAKAAAEAAAAAKAAAAAATTAEAAALEATRAAAAATAALKAHAVAAAAAAEKERAAAELSPPEDSPRIPQDQNDIYELQGLHEENIAAAAAQRIISSAVNPEALISYDKAKIRLSCGSAYVAQRRALPIPPPARGSKKHHPSPSPIAAAPQLAAIRAVSSAETSKALETVRTLEENGLYPQARLDGKKCSGKEGSVGDSSQQTLQHKLQQQLRLKMVQQQANLQTLPQLQETQQILPLQPEQPILKLQQLVLQQQEQQQKAQIVSPQDGSASTSRRASRVRFADEALKNEELKEQLRKQAKELRKLRHFRDVQHTLHEETEQHIDRLHTELKNLADENLNLLQQQKQTGFGAQQLAFNLLRLHALGTKRGVSVKDAAVSPRSEQTAALEHVLQQNRELEQMQWQLQQLRQRVTDNRATQQAGEQRLLELQQSEARLQQENNDLRQRLQTLSAAQQQASAAQAEHEKSRDKLREEANTGLRKALAAEQQARLEAEEQLRETLEVMQLLKQCLQDHKEKSASLEYHVKELQELQRQQKEEQLQRAFEASQSAAILEALDREQNTRALQTAQETVSTAKQEDQPCKASICQDSPETVKKETSEMGIQAGPPMPYGSHTNAAAEEHQQLLRQAAQQQQLIARLKSALATQAKTLCQEKTYYQQLVLKLQQRIAELERYQHQLLLHMQQQQQQLFQQQHQAASLQSVASGASQRPPFVLQAPPVFVGAPATSLPIAPVLTQTFTSADVQAAARAAAERQHQQRGGREVQEGTAARVDIIEHEPEADPSCSARREDWLKLLSEAIEEEENKQRTEPTPREAQDEGQRRAIFDRPGTPAAVILATQKGAKSVSATREDTVHVEMQETQSACYNRDNASAALEEAVSVDAVEPKTFGAQEQQQAQQQLIQQLQDSLQGKVYVHLEKLQRTLSSDPNNGLSAGSVCGRGISQCTNEGQAAAPVGELIKENLEHSTESRDRPLLTSHEQQTPLEHRLQHLLQQKQREKQQQISILSIPSSPAYASPFGTTDSVSVSLPLPSVPSGLECRALLKRSELNRSPTTSTTASTVVSDDISSAPAFPSALCKPPEKRDAENEEEVSGARQKVQQLRQLLRQQGLLN</sequence>
<feature type="region of interest" description="Disordered" evidence="2">
    <location>
        <begin position="1501"/>
        <end position="1527"/>
    </location>
</feature>
<feature type="compositionally biased region" description="Acidic residues" evidence="2">
    <location>
        <begin position="630"/>
        <end position="643"/>
    </location>
</feature>
<feature type="compositionally biased region" description="Basic and acidic residues" evidence="2">
    <location>
        <begin position="1855"/>
        <end position="1874"/>
    </location>
</feature>
<dbReference type="RefSeq" id="XP_013232860.1">
    <property type="nucleotide sequence ID" value="XM_013377406.1"/>
</dbReference>
<dbReference type="OrthoDB" id="349436at2759"/>
<dbReference type="InterPro" id="IPR051647">
    <property type="entry name" value="Mediator_comp_sub12"/>
</dbReference>